<dbReference type="Proteomes" id="UP000682713">
    <property type="component" value="Unassembled WGS sequence"/>
</dbReference>
<feature type="domain" description="HAMP" evidence="10">
    <location>
        <begin position="205"/>
        <end position="258"/>
    </location>
</feature>
<dbReference type="Pfam" id="PF00015">
    <property type="entry name" value="MCPsignal"/>
    <property type="match status" value="1"/>
</dbReference>
<evidence type="ECO:0000259" key="10">
    <source>
        <dbReference type="PROSITE" id="PS50885"/>
    </source>
</evidence>
<dbReference type="Gene3D" id="1.10.287.950">
    <property type="entry name" value="Methyl-accepting chemotaxis protein"/>
    <property type="match status" value="1"/>
</dbReference>
<keyword evidence="3 8" id="KW-0472">Membrane</keyword>
<dbReference type="InterPro" id="IPR007891">
    <property type="entry name" value="CHASE3"/>
</dbReference>
<dbReference type="CDD" id="cd11386">
    <property type="entry name" value="MCP_signal"/>
    <property type="match status" value="1"/>
</dbReference>
<evidence type="ECO:0000256" key="6">
    <source>
        <dbReference type="PROSITE-ProRule" id="PRU00284"/>
    </source>
</evidence>
<dbReference type="PANTHER" id="PTHR32089:SF112">
    <property type="entry name" value="LYSOZYME-LIKE PROTEIN-RELATED"/>
    <property type="match status" value="1"/>
</dbReference>
<feature type="transmembrane region" description="Helical" evidence="8">
    <location>
        <begin position="183"/>
        <end position="203"/>
    </location>
</feature>
<keyword evidence="7" id="KW-0175">Coiled coil</keyword>
<dbReference type="GO" id="GO:0005886">
    <property type="term" value="C:plasma membrane"/>
    <property type="evidence" value="ECO:0007669"/>
    <property type="project" value="UniProtKB-SubCell"/>
</dbReference>
<dbReference type="Pfam" id="PF05227">
    <property type="entry name" value="CHASE3"/>
    <property type="match status" value="1"/>
</dbReference>
<dbReference type="GO" id="GO:0006935">
    <property type="term" value="P:chemotaxis"/>
    <property type="evidence" value="ECO:0007669"/>
    <property type="project" value="UniProtKB-ARBA"/>
</dbReference>
<dbReference type="PANTHER" id="PTHR32089">
    <property type="entry name" value="METHYL-ACCEPTING CHEMOTAXIS PROTEIN MCPB"/>
    <property type="match status" value="1"/>
</dbReference>
<evidence type="ECO:0000256" key="5">
    <source>
        <dbReference type="ARBA" id="ARBA00029447"/>
    </source>
</evidence>
<dbReference type="RefSeq" id="WP_213113261.1">
    <property type="nucleotide sequence ID" value="NZ_JAGYPJ010000004.1"/>
</dbReference>
<feature type="transmembrane region" description="Helical" evidence="8">
    <location>
        <begin position="9"/>
        <end position="31"/>
    </location>
</feature>
<keyword evidence="8" id="KW-1133">Transmembrane helix</keyword>
<comment type="caution">
    <text evidence="11">The sequence shown here is derived from an EMBL/GenBank/DDBJ whole genome shotgun (WGS) entry which is preliminary data.</text>
</comment>
<feature type="domain" description="Methyl-accepting transducer" evidence="9">
    <location>
        <begin position="277"/>
        <end position="513"/>
    </location>
</feature>
<evidence type="ECO:0000259" key="9">
    <source>
        <dbReference type="PROSITE" id="PS50111"/>
    </source>
</evidence>
<dbReference type="InterPro" id="IPR003660">
    <property type="entry name" value="HAMP_dom"/>
</dbReference>
<evidence type="ECO:0000313" key="12">
    <source>
        <dbReference type="Proteomes" id="UP000682713"/>
    </source>
</evidence>
<dbReference type="FunFam" id="1.10.287.950:FF:000001">
    <property type="entry name" value="Methyl-accepting chemotaxis sensory transducer"/>
    <property type="match status" value="1"/>
</dbReference>
<comment type="subcellular location">
    <subcellularLocation>
        <location evidence="1">Cell membrane</location>
    </subcellularLocation>
</comment>
<keyword evidence="8" id="KW-0812">Transmembrane</keyword>
<gene>
    <name evidence="11" type="ORF">KHA93_22995</name>
</gene>
<keyword evidence="2" id="KW-1003">Cell membrane</keyword>
<keyword evidence="12" id="KW-1185">Reference proteome</keyword>
<dbReference type="Gene3D" id="6.10.340.10">
    <property type="match status" value="1"/>
</dbReference>
<dbReference type="SMART" id="SM00283">
    <property type="entry name" value="MA"/>
    <property type="match status" value="1"/>
</dbReference>
<protein>
    <submittedName>
        <fullName evidence="11">Methyl-accepting chemotaxis protein</fullName>
    </submittedName>
</protein>
<proteinExistence type="inferred from homology"/>
<organism evidence="11 12">
    <name type="scientific">Lederbergia citrisecunda</name>
    <dbReference type="NCBI Taxonomy" id="2833583"/>
    <lineage>
        <taxon>Bacteria</taxon>
        <taxon>Bacillati</taxon>
        <taxon>Bacillota</taxon>
        <taxon>Bacilli</taxon>
        <taxon>Bacillales</taxon>
        <taxon>Bacillaceae</taxon>
        <taxon>Lederbergia</taxon>
    </lineage>
</organism>
<dbReference type="CDD" id="cd06225">
    <property type="entry name" value="HAMP"/>
    <property type="match status" value="1"/>
</dbReference>
<dbReference type="EMBL" id="JAGYPJ010000004">
    <property type="protein sequence ID" value="MBS4202474.1"/>
    <property type="molecule type" value="Genomic_DNA"/>
</dbReference>
<sequence length="563" mass="61827">MKWTINRKLLGGFAVVIFILIIMVGVSYYQISTVDNNYSRLLSDRAQKSIDVKDLQVATKQEIISMRGYLIVGDEQALQDYTHAHEEYLQKYENLLKRFTNPEHQKMMEEINQVKSEYKEFTDHVFELKKQNKTDEYTALVSSQGRDIVKRFDEQVEKLSANQNNLLDIGNKENSQKVNDTKIQILVLGVIAILLGVLTALIMGRLISKPVEAIAYNATKISDGDLTVDEIHVKNKDEIGELAHSFNQMARNLKHLIEQVGLSSTQVAASAEELTASAEQTTEATTQITTSIQEIASGAETQGQGAIESSQAMKEMAVGIQQVAETTSSVSELATETSKEANNGNRSLQRVIHQMNTIHEVVDDSASVVKSLGEHSEEIGKIIEVITSIADQTNLLALNAAIESARAGEHGRGFAVVADEVRKLAEQSKISADQIAELIQKIQKDTSHAVEVMDKGTHEVVEGVNVVREAEEGFKKILQLIEQVTAQIQEASAVSEEMSASAEEINASIEEIAHIAQVSASNTQNVASASEEQMASMEEIASSAGALSKMAEDLQLQVTKFRV</sequence>
<evidence type="ECO:0000256" key="3">
    <source>
        <dbReference type="ARBA" id="ARBA00023136"/>
    </source>
</evidence>
<evidence type="ECO:0000313" key="11">
    <source>
        <dbReference type="EMBL" id="MBS4202474.1"/>
    </source>
</evidence>
<feature type="coiled-coil region" evidence="7">
    <location>
        <begin position="78"/>
        <end position="124"/>
    </location>
</feature>
<dbReference type="AlphaFoldDB" id="A0A942YNC4"/>
<name>A0A942YNC4_9BACI</name>
<dbReference type="PROSITE" id="PS50885">
    <property type="entry name" value="HAMP"/>
    <property type="match status" value="1"/>
</dbReference>
<dbReference type="SMART" id="SM00304">
    <property type="entry name" value="HAMP"/>
    <property type="match status" value="1"/>
</dbReference>
<evidence type="ECO:0000256" key="1">
    <source>
        <dbReference type="ARBA" id="ARBA00004236"/>
    </source>
</evidence>
<evidence type="ECO:0000256" key="7">
    <source>
        <dbReference type="SAM" id="Coils"/>
    </source>
</evidence>
<dbReference type="GO" id="GO:0007165">
    <property type="term" value="P:signal transduction"/>
    <property type="evidence" value="ECO:0007669"/>
    <property type="project" value="UniProtKB-KW"/>
</dbReference>
<comment type="similarity">
    <text evidence="5">Belongs to the methyl-accepting chemotaxis (MCP) protein family.</text>
</comment>
<keyword evidence="4 6" id="KW-0807">Transducer</keyword>
<evidence type="ECO:0000256" key="8">
    <source>
        <dbReference type="SAM" id="Phobius"/>
    </source>
</evidence>
<dbReference type="PROSITE" id="PS50111">
    <property type="entry name" value="CHEMOTAXIS_TRANSDUC_2"/>
    <property type="match status" value="1"/>
</dbReference>
<accession>A0A942YNC4</accession>
<dbReference type="InterPro" id="IPR004089">
    <property type="entry name" value="MCPsignal_dom"/>
</dbReference>
<reference evidence="11 12" key="1">
    <citation type="submission" date="2021-05" db="EMBL/GenBank/DDBJ databases">
        <title>Novel Bacillus species.</title>
        <authorList>
            <person name="Liu G."/>
        </authorList>
    </citation>
    <scope>NUCLEOTIDE SEQUENCE [LARGE SCALE GENOMIC DNA]</scope>
    <source>
        <strain evidence="11 12">FJAT-49732</strain>
    </source>
</reference>
<evidence type="ECO:0000256" key="4">
    <source>
        <dbReference type="ARBA" id="ARBA00023224"/>
    </source>
</evidence>
<dbReference type="SUPFAM" id="SSF58104">
    <property type="entry name" value="Methyl-accepting chemotaxis protein (MCP) signaling domain"/>
    <property type="match status" value="1"/>
</dbReference>
<dbReference type="Pfam" id="PF00672">
    <property type="entry name" value="HAMP"/>
    <property type="match status" value="1"/>
</dbReference>
<evidence type="ECO:0000256" key="2">
    <source>
        <dbReference type="ARBA" id="ARBA00022475"/>
    </source>
</evidence>